<dbReference type="SUPFAM" id="SSF48179">
    <property type="entry name" value="6-phosphogluconate dehydrogenase C-terminal domain-like"/>
    <property type="match status" value="1"/>
</dbReference>
<dbReference type="EMBL" id="FOFY01000010">
    <property type="protein sequence ID" value="SER16309.1"/>
    <property type="molecule type" value="Genomic_DNA"/>
</dbReference>
<keyword evidence="4" id="KW-1185">Reference proteome</keyword>
<evidence type="ECO:0000313" key="3">
    <source>
        <dbReference type="EMBL" id="SER16309.1"/>
    </source>
</evidence>
<dbReference type="AlphaFoldDB" id="A0AAJ4W508"/>
<dbReference type="Gene3D" id="3.40.50.720">
    <property type="entry name" value="NAD(P)-binding Rossmann-like Domain"/>
    <property type="match status" value="1"/>
</dbReference>
<name>A0AAJ4W508_MYRPR</name>
<evidence type="ECO:0000259" key="2">
    <source>
        <dbReference type="Pfam" id="PF10728"/>
    </source>
</evidence>
<sequence length="255" mass="28607">MLNFTAMITISILGSGKVAHHLILNFLEHDNICLQQVYARTPNKVKNLVSQNQIISDINELKPADIFIIAVSDDAIEEVSSAIPLKDAFVVHTSGTKPMSSIANTSRKGVFYMLQTFSIDKEVDFSLIPYCIEASNKQDFELLEKLALSFSERVYKISTDQRQSIHLAAVFVNNFTNHLFKLGEDICKENMVPFDILKPLILETATKVQTLSPREAQTGPAARNDQGTIDRHLEALNDPIKKEIYQLITNSIQNN</sequence>
<gene>
    <name evidence="3" type="ORF">SAMN04488089_11049</name>
</gene>
<organism evidence="3 4">
    <name type="scientific">Myroides profundi</name>
    <dbReference type="NCBI Taxonomy" id="480520"/>
    <lineage>
        <taxon>Bacteria</taxon>
        <taxon>Pseudomonadati</taxon>
        <taxon>Bacteroidota</taxon>
        <taxon>Flavobacteriia</taxon>
        <taxon>Flavobacteriales</taxon>
        <taxon>Flavobacteriaceae</taxon>
        <taxon>Myroides</taxon>
    </lineage>
</organism>
<dbReference type="Gene3D" id="1.10.1040.20">
    <property type="entry name" value="ProC-like, C-terminal domain"/>
    <property type="match status" value="1"/>
</dbReference>
<evidence type="ECO:0000259" key="1">
    <source>
        <dbReference type="Pfam" id="PF03807"/>
    </source>
</evidence>
<accession>A0AAJ4W508</accession>
<dbReference type="Pfam" id="PF10728">
    <property type="entry name" value="DUF2520"/>
    <property type="match status" value="1"/>
</dbReference>
<dbReference type="Pfam" id="PF03807">
    <property type="entry name" value="F420_oxidored"/>
    <property type="match status" value="1"/>
</dbReference>
<dbReference type="InterPro" id="IPR036291">
    <property type="entry name" value="NAD(P)-bd_dom_sf"/>
</dbReference>
<dbReference type="InterPro" id="IPR018931">
    <property type="entry name" value="DUF2520"/>
</dbReference>
<dbReference type="InterPro" id="IPR028939">
    <property type="entry name" value="P5C_Rdtase_cat_N"/>
</dbReference>
<evidence type="ECO:0000313" key="4">
    <source>
        <dbReference type="Proteomes" id="UP000183496"/>
    </source>
</evidence>
<reference evidence="3 4" key="1">
    <citation type="submission" date="2016-10" db="EMBL/GenBank/DDBJ databases">
        <authorList>
            <person name="Varghese N."/>
            <person name="Submissions S."/>
        </authorList>
    </citation>
    <scope>NUCLEOTIDE SEQUENCE [LARGE SCALE GENOMIC DNA]</scope>
    <source>
        <strain evidence="4">DSM 19823 / KCTC 23066 / CCTCC M 208030 / D25</strain>
    </source>
</reference>
<feature type="domain" description="DUF2520" evidence="2">
    <location>
        <begin position="128"/>
        <end position="251"/>
    </location>
</feature>
<proteinExistence type="predicted"/>
<dbReference type="Proteomes" id="UP000183496">
    <property type="component" value="Unassembled WGS sequence"/>
</dbReference>
<dbReference type="SUPFAM" id="SSF51735">
    <property type="entry name" value="NAD(P)-binding Rossmann-fold domains"/>
    <property type="match status" value="1"/>
</dbReference>
<dbReference type="InterPro" id="IPR037108">
    <property type="entry name" value="TM1727-like_C_sf"/>
</dbReference>
<dbReference type="PANTHER" id="PTHR40459:SF1">
    <property type="entry name" value="CONSERVED HYPOTHETICAL ALANINE AND LEUCINE RICH PROTEIN"/>
    <property type="match status" value="1"/>
</dbReference>
<comment type="caution">
    <text evidence="3">The sequence shown here is derived from an EMBL/GenBank/DDBJ whole genome shotgun (WGS) entry which is preliminary data.</text>
</comment>
<dbReference type="InterPro" id="IPR008927">
    <property type="entry name" value="6-PGluconate_DH-like_C_sf"/>
</dbReference>
<protein>
    <submittedName>
        <fullName evidence="3">Predicted oxidoreductase, contains short-chain dehydrogenase (SDR) and DUF2520 domains</fullName>
    </submittedName>
</protein>
<dbReference type="PANTHER" id="PTHR40459">
    <property type="entry name" value="CONSERVED HYPOTHETICAL ALANINE AND LEUCINE RICH PROTEIN"/>
    <property type="match status" value="1"/>
</dbReference>
<feature type="domain" description="Pyrroline-5-carboxylate reductase catalytic N-terminal" evidence="1">
    <location>
        <begin position="9"/>
        <end position="92"/>
    </location>
</feature>
<dbReference type="KEGG" id="mpw:MPR_1162"/>